<dbReference type="PANTHER" id="PTHR44591">
    <property type="entry name" value="STRESS RESPONSE REGULATOR PROTEIN 1"/>
    <property type="match status" value="1"/>
</dbReference>
<dbReference type="Proteomes" id="UP000282195">
    <property type="component" value="Plasmid pRCCGE525c"/>
</dbReference>
<protein>
    <submittedName>
        <fullName evidence="5">Response regulator</fullName>
    </submittedName>
</protein>
<dbReference type="Gene3D" id="3.40.50.2300">
    <property type="match status" value="1"/>
</dbReference>
<proteinExistence type="predicted"/>
<dbReference type="SMART" id="SM00448">
    <property type="entry name" value="REC"/>
    <property type="match status" value="1"/>
</dbReference>
<dbReference type="PROSITE" id="PS50110">
    <property type="entry name" value="RESPONSE_REGULATORY"/>
    <property type="match status" value="1"/>
</dbReference>
<dbReference type="Pfam" id="PF00072">
    <property type="entry name" value="Response_reg"/>
    <property type="match status" value="1"/>
</dbReference>
<dbReference type="InterPro" id="IPR001789">
    <property type="entry name" value="Sig_transdc_resp-reg_receiver"/>
</dbReference>
<dbReference type="InterPro" id="IPR011006">
    <property type="entry name" value="CheY-like_superfamily"/>
</dbReference>
<sequence length="200" mass="21928">MRTRIERDNRQAASRERNAQNGGSDARTGRQDDGGDRARHPPRPYTSIGWATTCWIVLALNGVKLQSEFVCFPERNPLGANIAIAIVDDDELVRTSIAGLLRSFGIRTAAFESADALLLAGANRFDCVVSDLQMPGTSGLELRRILNDQADVVPVIIMTAFPERASDARRHGEHFLLIEKPIDSGQLIAYIEDVVGCRIG</sequence>
<feature type="modified residue" description="4-aspartylphosphate" evidence="2">
    <location>
        <position position="131"/>
    </location>
</feature>
<dbReference type="InterPro" id="IPR050595">
    <property type="entry name" value="Bact_response_regulator"/>
</dbReference>
<evidence type="ECO:0000313" key="6">
    <source>
        <dbReference type="Proteomes" id="UP000282195"/>
    </source>
</evidence>
<keyword evidence="5" id="KW-0614">Plasmid</keyword>
<organism evidence="5 6">
    <name type="scientific">Rhizobium jaguaris</name>
    <dbReference type="NCBI Taxonomy" id="1312183"/>
    <lineage>
        <taxon>Bacteria</taxon>
        <taxon>Pseudomonadati</taxon>
        <taxon>Pseudomonadota</taxon>
        <taxon>Alphaproteobacteria</taxon>
        <taxon>Hyphomicrobiales</taxon>
        <taxon>Rhizobiaceae</taxon>
        <taxon>Rhizobium/Agrobacterium group</taxon>
        <taxon>Rhizobium</taxon>
    </lineage>
</organism>
<evidence type="ECO:0000256" key="2">
    <source>
        <dbReference type="PROSITE-ProRule" id="PRU00169"/>
    </source>
</evidence>
<keyword evidence="1 2" id="KW-0597">Phosphoprotein</keyword>
<dbReference type="AlphaFoldDB" id="A0A387FWT4"/>
<evidence type="ECO:0000256" key="3">
    <source>
        <dbReference type="SAM" id="MobiDB-lite"/>
    </source>
</evidence>
<reference evidence="5 6" key="1">
    <citation type="submission" date="2018-10" db="EMBL/GenBank/DDBJ databases">
        <title>Rhizobium etli, R. leguminosarum and a new Rhizobium genospecies from Phaseolus dumosus.</title>
        <authorList>
            <person name="Ramirez-Puebla S.T."/>
            <person name="Rogel-Hernandez M.A."/>
            <person name="Guerrero G."/>
            <person name="Ormeno-Orrillo E."/>
            <person name="Martinez-Romero J.C."/>
            <person name="Negrete-Yankelevich S."/>
            <person name="Martinez-Romero E."/>
        </authorList>
    </citation>
    <scope>NUCLEOTIDE SEQUENCE [LARGE SCALE GENOMIC DNA]</scope>
    <source>
        <strain evidence="5 6">CCGE525</strain>
        <plasmid evidence="6">prccge525c</plasmid>
    </source>
</reference>
<evidence type="ECO:0000313" key="5">
    <source>
        <dbReference type="EMBL" id="AYG62207.1"/>
    </source>
</evidence>
<geneLocation type="plasmid" evidence="6">
    <name>prccge525c</name>
</geneLocation>
<dbReference type="GO" id="GO:0000160">
    <property type="term" value="P:phosphorelay signal transduction system"/>
    <property type="evidence" value="ECO:0007669"/>
    <property type="project" value="InterPro"/>
</dbReference>
<accession>A0A387FWT4</accession>
<feature type="domain" description="Response regulatory" evidence="4">
    <location>
        <begin position="83"/>
        <end position="195"/>
    </location>
</feature>
<feature type="compositionally biased region" description="Basic and acidic residues" evidence="3">
    <location>
        <begin position="1"/>
        <end position="18"/>
    </location>
</feature>
<dbReference type="EMBL" id="CP032695">
    <property type="protein sequence ID" value="AYG62207.1"/>
    <property type="molecule type" value="Genomic_DNA"/>
</dbReference>
<dbReference type="KEGG" id="rjg:CCGE525_25605"/>
<feature type="compositionally biased region" description="Basic and acidic residues" evidence="3">
    <location>
        <begin position="27"/>
        <end position="39"/>
    </location>
</feature>
<dbReference type="OrthoDB" id="9782655at2"/>
<dbReference type="SUPFAM" id="SSF52172">
    <property type="entry name" value="CheY-like"/>
    <property type="match status" value="1"/>
</dbReference>
<evidence type="ECO:0000256" key="1">
    <source>
        <dbReference type="ARBA" id="ARBA00022553"/>
    </source>
</evidence>
<evidence type="ECO:0000259" key="4">
    <source>
        <dbReference type="PROSITE" id="PS50110"/>
    </source>
</evidence>
<gene>
    <name evidence="5" type="ORF">CCGE525_25605</name>
</gene>
<dbReference type="PANTHER" id="PTHR44591:SF25">
    <property type="entry name" value="CHEMOTAXIS TWO-COMPONENT RESPONSE REGULATOR"/>
    <property type="match status" value="1"/>
</dbReference>
<keyword evidence="6" id="KW-1185">Reference proteome</keyword>
<name>A0A387FWT4_9HYPH</name>
<feature type="region of interest" description="Disordered" evidence="3">
    <location>
        <begin position="1"/>
        <end position="44"/>
    </location>
</feature>